<organism evidence="1 2">
    <name type="scientific">Rickettsiella grylli</name>
    <dbReference type="NCBI Taxonomy" id="59196"/>
    <lineage>
        <taxon>Bacteria</taxon>
        <taxon>Pseudomonadati</taxon>
        <taxon>Pseudomonadota</taxon>
        <taxon>Gammaproteobacteria</taxon>
        <taxon>Legionellales</taxon>
        <taxon>Coxiellaceae</taxon>
        <taxon>Rickettsiella</taxon>
    </lineage>
</organism>
<reference evidence="1" key="1">
    <citation type="submission" date="2006-04" db="EMBL/GenBank/DDBJ databases">
        <authorList>
            <person name="Seshadri R."/>
            <person name="Federici B.A."/>
        </authorList>
    </citation>
    <scope>NUCLEOTIDE SEQUENCE [LARGE SCALE GENOMIC DNA]</scope>
</reference>
<dbReference type="Gene3D" id="3.30.160.250">
    <property type="match status" value="1"/>
</dbReference>
<keyword evidence="2" id="KW-1185">Reference proteome</keyword>
<gene>
    <name evidence="1" type="ORF">RICGR_0448</name>
</gene>
<name>A8PLJ8_9COXI</name>
<dbReference type="Proteomes" id="UP000054075">
    <property type="component" value="Unassembled WGS sequence"/>
</dbReference>
<dbReference type="SUPFAM" id="SSF47598">
    <property type="entry name" value="Ribbon-helix-helix"/>
    <property type="match status" value="1"/>
</dbReference>
<protein>
    <submittedName>
        <fullName evidence="1">Conserved HicB family protein</fullName>
    </submittedName>
</protein>
<dbReference type="Gene3D" id="1.10.1220.10">
    <property type="entry name" value="Met repressor-like"/>
    <property type="match status" value="1"/>
</dbReference>
<comment type="caution">
    <text evidence="1">The sequence shown here is derived from an EMBL/GenBank/DDBJ whole genome shotgun (WGS) entry which is preliminary data.</text>
</comment>
<sequence length="117" mass="13191">MQKEKFKYPIEVFWSEEDEGYIATVPDLAGCSAWGATEEDAVHEIHDAAKAWVKAATKSGRTVPEPSTQTHYSGKFLMRLPKRLHADLARSAKVQGVSLNQYVLYLLTEKHSGLYQH</sequence>
<dbReference type="AlphaFoldDB" id="A8PLJ8"/>
<accession>A8PLJ8</accession>
<dbReference type="GO" id="GO:0006355">
    <property type="term" value="P:regulation of DNA-templated transcription"/>
    <property type="evidence" value="ECO:0007669"/>
    <property type="project" value="InterPro"/>
</dbReference>
<dbReference type="Pfam" id="PF05534">
    <property type="entry name" value="HicB"/>
    <property type="match status" value="1"/>
</dbReference>
<dbReference type="OrthoDB" id="9807959at2"/>
<reference evidence="1" key="2">
    <citation type="submission" date="2007-10" db="EMBL/GenBank/DDBJ databases">
        <authorList>
            <person name="Myers G.S."/>
        </authorList>
    </citation>
    <scope>NUCLEOTIDE SEQUENCE [LARGE SCALE GENOMIC DNA]</scope>
</reference>
<dbReference type="InterPro" id="IPR008651">
    <property type="entry name" value="Uncharacterised_HicB"/>
</dbReference>
<dbReference type="InterPro" id="IPR010985">
    <property type="entry name" value="Ribbon_hlx_hlx"/>
</dbReference>
<dbReference type="SUPFAM" id="SSF143100">
    <property type="entry name" value="TTHA1013/TTHA0281-like"/>
    <property type="match status" value="1"/>
</dbReference>
<evidence type="ECO:0000313" key="2">
    <source>
        <dbReference type="Proteomes" id="UP000054075"/>
    </source>
</evidence>
<dbReference type="InterPro" id="IPR035069">
    <property type="entry name" value="TTHA1013/TTHA0281-like"/>
</dbReference>
<dbReference type="InterPro" id="IPR013321">
    <property type="entry name" value="Arc_rbn_hlx_hlx"/>
</dbReference>
<dbReference type="eggNOG" id="COG1598">
    <property type="taxonomic scope" value="Bacteria"/>
</dbReference>
<proteinExistence type="predicted"/>
<dbReference type="RefSeq" id="WP_006035724.1">
    <property type="nucleotide sequence ID" value="NZ_AAQJ02000001.1"/>
</dbReference>
<dbReference type="EMBL" id="AAQJ02000001">
    <property type="protein sequence ID" value="EDP46753.1"/>
    <property type="molecule type" value="Genomic_DNA"/>
</dbReference>
<evidence type="ECO:0000313" key="1">
    <source>
        <dbReference type="EMBL" id="EDP46753.1"/>
    </source>
</evidence>
<dbReference type="STRING" id="59196.RICGR_0448"/>